<gene>
    <name evidence="8" type="primary">rluD</name>
    <name evidence="8" type="ORF">TGUWTKB_4220</name>
</gene>
<sequence length="321" mass="37564">MIKKIRFTTKVLHEHSGKRLDHILHILMNNYSRSLIKQWIIKNFVQINNKNISKPKKTVFKNDIIFVKVDVEEYNYYKSQNISINIVYEDKDLIIINKPPNLVVHPGAGNQDGTLLNALLYHFPKLIHVPRAGIIHRLDKDTTGLMVIAKNILAQTILINDLKKRKIIRKYQAIVKDSVIVSGKVNQPIKRHYYKRTQMMIHPMGKSAVTYYSIIENFHFCTRLRLVLQTGRTHQIRLHMASVNHPIIGDPVYGRNHKVFNKKFSKILNHLTNNFKRQALHADILSFIHPITKKLMEWKISLPKDIKLLIDLIKINFKKKS</sequence>
<reference evidence="9" key="1">
    <citation type="submission" date="2013-11" db="EMBL/GenBank/DDBJ databases">
        <title>Symbiont-containing voluminous jelly as an extraordinary maternal gift for overwintering insect nymphs.</title>
        <authorList>
            <person name="Kaiwa N."/>
            <person name="Hosokawa T."/>
            <person name="Nikoh N."/>
            <person name="Meng X.Y."/>
            <person name="Tanahashi M."/>
            <person name="Moriyama M."/>
            <person name="Maeda T."/>
            <person name="Yamaguchi K."/>
            <person name="Shigenobu S."/>
            <person name="Ito M."/>
            <person name="Fukatsu T."/>
        </authorList>
    </citation>
    <scope>NUCLEOTIDE SEQUENCE [LARGE SCALE GENOMIC DNA]</scope>
    <source>
        <strain evidence="9">UwTKB</strain>
    </source>
</reference>
<dbReference type="GO" id="GO:0003723">
    <property type="term" value="F:RNA binding"/>
    <property type="evidence" value="ECO:0007669"/>
    <property type="project" value="UniProtKB-KW"/>
</dbReference>
<dbReference type="PANTHER" id="PTHR21600:SF44">
    <property type="entry name" value="RIBOSOMAL LARGE SUBUNIT PSEUDOURIDINE SYNTHASE D"/>
    <property type="match status" value="1"/>
</dbReference>
<feature type="domain" description="RNA-binding S4" evidence="7">
    <location>
        <begin position="18"/>
        <end position="83"/>
    </location>
</feature>
<keyword evidence="9" id="KW-1185">Reference proteome</keyword>
<dbReference type="InterPro" id="IPR050188">
    <property type="entry name" value="RluA_PseudoU_synthase"/>
</dbReference>
<dbReference type="CDD" id="cd00165">
    <property type="entry name" value="S4"/>
    <property type="match status" value="1"/>
</dbReference>
<dbReference type="InterPro" id="IPR006145">
    <property type="entry name" value="PsdUridine_synth_RsuA/RluA"/>
</dbReference>
<dbReference type="NCBIfam" id="TIGR00005">
    <property type="entry name" value="rluA_subfam"/>
    <property type="match status" value="1"/>
</dbReference>
<protein>
    <recommendedName>
        <fullName evidence="6">Pseudouridine synthase</fullName>
        <ecNumber evidence="6">5.4.99.-</ecNumber>
    </recommendedName>
</protein>
<dbReference type="AlphaFoldDB" id="A0A090ALW3"/>
<comment type="catalytic activity">
    <reaction evidence="6">
        <text>a uridine in RNA = a pseudouridine in RNA</text>
        <dbReference type="Rhea" id="RHEA:48348"/>
        <dbReference type="Rhea" id="RHEA-COMP:12068"/>
        <dbReference type="Rhea" id="RHEA-COMP:12069"/>
        <dbReference type="ChEBI" id="CHEBI:65314"/>
        <dbReference type="ChEBI" id="CHEBI:65315"/>
    </reaction>
</comment>
<dbReference type="SMART" id="SM00363">
    <property type="entry name" value="S4"/>
    <property type="match status" value="1"/>
</dbReference>
<dbReference type="InterPro" id="IPR006224">
    <property type="entry name" value="PsdUridine_synth_RluA-like_CS"/>
</dbReference>
<evidence type="ECO:0000256" key="5">
    <source>
        <dbReference type="PROSITE-ProRule" id="PRU00182"/>
    </source>
</evidence>
<comment type="function">
    <text evidence="6">Responsible for synthesis of pseudouridine from uracil.</text>
</comment>
<evidence type="ECO:0000256" key="3">
    <source>
        <dbReference type="ARBA" id="ARBA00036882"/>
    </source>
</evidence>
<keyword evidence="5" id="KW-0694">RNA-binding</keyword>
<evidence type="ECO:0000256" key="2">
    <source>
        <dbReference type="ARBA" id="ARBA00023235"/>
    </source>
</evidence>
<evidence type="ECO:0000313" key="9">
    <source>
        <dbReference type="Proteomes" id="UP000031627"/>
    </source>
</evidence>
<dbReference type="GO" id="GO:0000455">
    <property type="term" value="P:enzyme-directed rRNA pseudouridine synthesis"/>
    <property type="evidence" value="ECO:0007669"/>
    <property type="project" value="TreeGrafter"/>
</dbReference>
<dbReference type="PROSITE" id="PS50889">
    <property type="entry name" value="S4"/>
    <property type="match status" value="1"/>
</dbReference>
<feature type="active site" evidence="4">
    <location>
        <position position="139"/>
    </location>
</feature>
<dbReference type="InterPro" id="IPR006225">
    <property type="entry name" value="PsdUridine_synth_RluC/D"/>
</dbReference>
<dbReference type="InterPro" id="IPR002942">
    <property type="entry name" value="S4_RNA-bd"/>
</dbReference>
<comment type="similarity">
    <text evidence="1 6">Belongs to the pseudouridine synthase RluA family.</text>
</comment>
<evidence type="ECO:0000256" key="1">
    <source>
        <dbReference type="ARBA" id="ARBA00010876"/>
    </source>
</evidence>
<dbReference type="HOGENOM" id="CLU_016902_4_0_6"/>
<dbReference type="Pfam" id="PF00849">
    <property type="entry name" value="PseudoU_synth_2"/>
    <property type="match status" value="1"/>
</dbReference>
<organism evidence="8 9">
    <name type="scientific">Candidatus Tachikawaea gelatinosa</name>
    <dbReference type="NCBI Taxonomy" id="1410383"/>
    <lineage>
        <taxon>Bacteria</taxon>
        <taxon>Pseudomonadati</taxon>
        <taxon>Pseudomonadota</taxon>
        <taxon>Gammaproteobacteria</taxon>
        <taxon>Enterobacterales</taxon>
        <taxon>Enterobacteriaceae</taxon>
        <taxon>Candidatus Tachikawaea</taxon>
    </lineage>
</organism>
<dbReference type="Gene3D" id="3.10.290.10">
    <property type="entry name" value="RNA-binding S4 domain"/>
    <property type="match status" value="1"/>
</dbReference>
<proteinExistence type="inferred from homology"/>
<dbReference type="GO" id="GO:0160140">
    <property type="term" value="F:23S rRNA pseudouridine(1911/1915/1917) synthase activity"/>
    <property type="evidence" value="ECO:0007669"/>
    <property type="project" value="UniProtKB-EC"/>
</dbReference>
<dbReference type="InterPro" id="IPR020103">
    <property type="entry name" value="PsdUridine_synth_cat_dom_sf"/>
</dbReference>
<dbReference type="Gene3D" id="3.30.2350.10">
    <property type="entry name" value="Pseudouridine synthase"/>
    <property type="match status" value="1"/>
</dbReference>
<dbReference type="PANTHER" id="PTHR21600">
    <property type="entry name" value="MITOCHONDRIAL RNA PSEUDOURIDINE SYNTHASE"/>
    <property type="match status" value="1"/>
</dbReference>
<dbReference type="InterPro" id="IPR036986">
    <property type="entry name" value="S4_RNA-bd_sf"/>
</dbReference>
<name>A0A090ALW3_9ENTR</name>
<dbReference type="EMBL" id="AP014521">
    <property type="protein sequence ID" value="BAP58649.1"/>
    <property type="molecule type" value="Genomic_DNA"/>
</dbReference>
<evidence type="ECO:0000259" key="7">
    <source>
        <dbReference type="SMART" id="SM00363"/>
    </source>
</evidence>
<reference evidence="8 9" key="2">
    <citation type="journal article" date="2014" name="Curr. Biol.">
        <title>Symbiont-Supplemented Maternal Investment Underpinning Host's Ecological Adaptation.</title>
        <authorList>
            <person name="Kaiwa N."/>
            <person name="Hosokawa T."/>
            <person name="Nikoh N."/>
            <person name="Tanahashi M."/>
            <person name="Moriyama M."/>
            <person name="Meng X.Y."/>
            <person name="Maeda T."/>
            <person name="Yamaguchi K."/>
            <person name="Shigenobu S."/>
            <person name="Ito M."/>
            <person name="Fukatsu T."/>
        </authorList>
    </citation>
    <scope>NUCLEOTIDE SEQUENCE [LARGE SCALE GENOMIC DNA]</scope>
    <source>
        <strain evidence="8 9">UwTKB</strain>
    </source>
</reference>
<dbReference type="EC" id="5.4.99.-" evidence="6"/>
<dbReference type="PROSITE" id="PS01129">
    <property type="entry name" value="PSI_RLU"/>
    <property type="match status" value="1"/>
</dbReference>
<dbReference type="CDD" id="cd02869">
    <property type="entry name" value="PseudoU_synth_RluA_like"/>
    <property type="match status" value="1"/>
</dbReference>
<dbReference type="STRING" id="1410383.TGUWTKB_4220"/>
<evidence type="ECO:0000313" key="8">
    <source>
        <dbReference type="EMBL" id="BAP58649.1"/>
    </source>
</evidence>
<dbReference type="KEGG" id="sbw:TGUWTKB_4220"/>
<evidence type="ECO:0000256" key="6">
    <source>
        <dbReference type="RuleBase" id="RU362028"/>
    </source>
</evidence>
<dbReference type="Proteomes" id="UP000031627">
    <property type="component" value="Chromosome"/>
</dbReference>
<comment type="catalytic activity">
    <reaction evidence="3">
        <text>uridine(1911/1915/1917) in 23S rRNA = pseudouridine(1911/1915/1917) in 23S rRNA</text>
        <dbReference type="Rhea" id="RHEA:42524"/>
        <dbReference type="Rhea" id="RHEA-COMP:10097"/>
        <dbReference type="Rhea" id="RHEA-COMP:10098"/>
        <dbReference type="ChEBI" id="CHEBI:65314"/>
        <dbReference type="ChEBI" id="CHEBI:65315"/>
        <dbReference type="EC" id="5.4.99.23"/>
    </reaction>
</comment>
<dbReference type="Pfam" id="PF01479">
    <property type="entry name" value="S4"/>
    <property type="match status" value="1"/>
</dbReference>
<dbReference type="NCBIfam" id="NF008385">
    <property type="entry name" value="PRK11180.1"/>
    <property type="match status" value="1"/>
</dbReference>
<dbReference type="SUPFAM" id="SSF55120">
    <property type="entry name" value="Pseudouridine synthase"/>
    <property type="match status" value="1"/>
</dbReference>
<keyword evidence="2 6" id="KW-0413">Isomerase</keyword>
<dbReference type="OrthoDB" id="9807829at2"/>
<evidence type="ECO:0000256" key="4">
    <source>
        <dbReference type="PIRSR" id="PIRSR606225-1"/>
    </source>
</evidence>
<dbReference type="RefSeq" id="WP_041063119.1">
    <property type="nucleotide sequence ID" value="NZ_AP014521.1"/>
</dbReference>
<accession>A0A090ALW3</accession>
<dbReference type="SUPFAM" id="SSF55174">
    <property type="entry name" value="Alpha-L RNA-binding motif"/>
    <property type="match status" value="1"/>
</dbReference>